<feature type="domain" description="Chlorhexidine efflux transporter" evidence="2">
    <location>
        <begin position="174"/>
        <end position="235"/>
    </location>
</feature>
<dbReference type="OrthoDB" id="1631120at2"/>
<proteinExistence type="predicted"/>
<gene>
    <name evidence="3" type="ORF">E1B25_07205</name>
</gene>
<dbReference type="EMBL" id="SMFP01000003">
    <property type="protein sequence ID" value="TDE39873.1"/>
    <property type="molecule type" value="Genomic_DNA"/>
</dbReference>
<reference evidence="3 4" key="1">
    <citation type="submission" date="2019-03" db="EMBL/GenBank/DDBJ databases">
        <authorList>
            <person name="Zhang S."/>
        </authorList>
    </citation>
    <scope>NUCLEOTIDE SEQUENCE [LARGE SCALE GENOMIC DNA]</scope>
    <source>
        <strain evidence="3 4">S4J41</strain>
    </source>
</reference>
<feature type="transmembrane region" description="Helical" evidence="1">
    <location>
        <begin position="179"/>
        <end position="201"/>
    </location>
</feature>
<dbReference type="InterPro" id="IPR058208">
    <property type="entry name" value="PACE"/>
</dbReference>
<evidence type="ECO:0000259" key="2">
    <source>
        <dbReference type="Pfam" id="PF05232"/>
    </source>
</evidence>
<feature type="transmembrane region" description="Helical" evidence="1">
    <location>
        <begin position="138"/>
        <end position="159"/>
    </location>
</feature>
<evidence type="ECO:0000256" key="1">
    <source>
        <dbReference type="SAM" id="Phobius"/>
    </source>
</evidence>
<name>A0A4R5EY13_9RHOB</name>
<keyword evidence="1" id="KW-0812">Transmembrane</keyword>
<feature type="transmembrane region" description="Helical" evidence="1">
    <location>
        <begin position="213"/>
        <end position="234"/>
    </location>
</feature>
<keyword evidence="4" id="KW-1185">Reference proteome</keyword>
<dbReference type="Pfam" id="PF05232">
    <property type="entry name" value="BTP"/>
    <property type="match status" value="2"/>
</dbReference>
<comment type="caution">
    <text evidence="3">The sequence shown here is derived from an EMBL/GenBank/DDBJ whole genome shotgun (WGS) entry which is preliminary data.</text>
</comment>
<feature type="domain" description="Chlorhexidine efflux transporter" evidence="2">
    <location>
        <begin position="103"/>
        <end position="163"/>
    </location>
</feature>
<organism evidence="3 4">
    <name type="scientific">Antarcticimicrobium sediminis</name>
    <dbReference type="NCBI Taxonomy" id="2546227"/>
    <lineage>
        <taxon>Bacteria</taxon>
        <taxon>Pseudomonadati</taxon>
        <taxon>Pseudomonadota</taxon>
        <taxon>Alphaproteobacteria</taxon>
        <taxon>Rhodobacterales</taxon>
        <taxon>Paracoccaceae</taxon>
        <taxon>Antarcticimicrobium</taxon>
    </lineage>
</organism>
<sequence length="240" mass="26596">MRRGAGCARRVTNTSNPAGVSPIPASSFRVLSSTMSLRRISASMTSVSGEDTSGQFSPSCAKTCAMVCFPVIAPPPSPFFILPERYIFPRYRKTSFWKGSVMRTFSDRLRHTILFEAIAVALVAVGGGLITGHGMMSIGALSLMLSLIAMTLNLIYNWLFDLWDRAYRAMARRGAGLRAVHAILFEAVMLVAGLFVTAWWLELSYRDALMLDLGFAVFFLIYAFCFNWTYDVVFPVPRTA</sequence>
<dbReference type="NCBIfam" id="NF033664">
    <property type="entry name" value="PACE_transport"/>
    <property type="match status" value="1"/>
</dbReference>
<evidence type="ECO:0000313" key="4">
    <source>
        <dbReference type="Proteomes" id="UP000294662"/>
    </source>
</evidence>
<evidence type="ECO:0000313" key="3">
    <source>
        <dbReference type="EMBL" id="TDE39873.1"/>
    </source>
</evidence>
<dbReference type="InterPro" id="IPR007896">
    <property type="entry name" value="BTP_bacteria"/>
</dbReference>
<dbReference type="AlphaFoldDB" id="A0A4R5EY13"/>
<keyword evidence="1" id="KW-0472">Membrane</keyword>
<protein>
    <submittedName>
        <fullName evidence="3">PACE efflux transporter</fullName>
    </submittedName>
</protein>
<feature type="transmembrane region" description="Helical" evidence="1">
    <location>
        <begin position="113"/>
        <end position="132"/>
    </location>
</feature>
<accession>A0A4R5EY13</accession>
<dbReference type="Proteomes" id="UP000294662">
    <property type="component" value="Unassembled WGS sequence"/>
</dbReference>
<keyword evidence="1" id="KW-1133">Transmembrane helix</keyword>